<keyword evidence="3" id="KW-0812">Transmembrane</keyword>
<comment type="subcellular location">
    <subcellularLocation>
        <location evidence="1">Membrane</location>
        <topology evidence="1">Multi-pass membrane protein</topology>
    </subcellularLocation>
</comment>
<dbReference type="Pfam" id="PF06140">
    <property type="entry name" value="Ifi-6-16"/>
    <property type="match status" value="1"/>
</dbReference>
<dbReference type="PANTHER" id="PTHR16932">
    <property type="entry name" value="INTERFERON ALPHA-INDUCIBLE PROTEIN 27"/>
    <property type="match status" value="1"/>
</dbReference>
<keyword evidence="6" id="KW-1185">Reference proteome</keyword>
<keyword evidence="4" id="KW-1133">Transmembrane helix</keyword>
<dbReference type="GeneID" id="109575648"/>
<dbReference type="RefSeq" id="XP_070631716.1">
    <property type="nucleotide sequence ID" value="XM_070775615.1"/>
</dbReference>
<evidence type="ECO:0000313" key="7">
    <source>
        <dbReference type="RefSeq" id="XP_070631716.1"/>
    </source>
</evidence>
<accession>A0ABM4R833</accession>
<organism evidence="6 7">
    <name type="scientific">Bos indicus</name>
    <name type="common">Zebu</name>
    <dbReference type="NCBI Taxonomy" id="9915"/>
    <lineage>
        <taxon>Eukaryota</taxon>
        <taxon>Metazoa</taxon>
        <taxon>Chordata</taxon>
        <taxon>Craniata</taxon>
        <taxon>Vertebrata</taxon>
        <taxon>Euteleostomi</taxon>
        <taxon>Mammalia</taxon>
        <taxon>Eutheria</taxon>
        <taxon>Laurasiatheria</taxon>
        <taxon>Artiodactyla</taxon>
        <taxon>Ruminantia</taxon>
        <taxon>Pecora</taxon>
        <taxon>Bovidae</taxon>
        <taxon>Bovinae</taxon>
        <taxon>Bos</taxon>
    </lineage>
</organism>
<evidence type="ECO:0000256" key="1">
    <source>
        <dbReference type="ARBA" id="ARBA00004141"/>
    </source>
</evidence>
<comment type="similarity">
    <text evidence="2">Belongs to the IFI6/IFI27 family.</text>
</comment>
<evidence type="ECO:0000256" key="4">
    <source>
        <dbReference type="ARBA" id="ARBA00022989"/>
    </source>
</evidence>
<protein>
    <submittedName>
        <fullName evidence="7">Interferon alpha-inducible protein 27-like protein 2B isoform X3</fullName>
    </submittedName>
</protein>
<reference evidence="7" key="1">
    <citation type="submission" date="2025-08" db="UniProtKB">
        <authorList>
            <consortium name="RefSeq"/>
        </authorList>
    </citation>
    <scope>IDENTIFICATION</scope>
    <source>
        <tissue evidence="7">Blood</tissue>
    </source>
</reference>
<gene>
    <name evidence="7" type="primary">LOC109575648</name>
</gene>
<evidence type="ECO:0000313" key="6">
    <source>
        <dbReference type="Proteomes" id="UP001652663"/>
    </source>
</evidence>
<dbReference type="Gene3D" id="6.10.110.10">
    <property type="match status" value="1"/>
</dbReference>
<evidence type="ECO:0000256" key="5">
    <source>
        <dbReference type="ARBA" id="ARBA00023136"/>
    </source>
</evidence>
<dbReference type="Proteomes" id="UP001652663">
    <property type="component" value="Chromosome 21"/>
</dbReference>
<proteinExistence type="inferred from homology"/>
<evidence type="ECO:0000256" key="3">
    <source>
        <dbReference type="ARBA" id="ARBA00022692"/>
    </source>
</evidence>
<dbReference type="PANTHER" id="PTHR16932:SF2">
    <property type="entry name" value="INTERFERON ALPHA-INDUCIBLE PROTEIN 27, MITOCHONDRIAL"/>
    <property type="match status" value="1"/>
</dbReference>
<name>A0ABM4R833_BOSIN</name>
<keyword evidence="5" id="KW-0472">Membrane</keyword>
<sequence>MGPRPTGRPNKPKLWSLKQRKLSHWLPASRGSSSSVISKAAVNVLLQIFPELSQARDQVQVLVLVHVFRKSALLGLVLVSFGAMEFTKAVRLASNLASKILSAGSLAKVGGAASSSGLARLSPLGLTLPSSTALAGATSTLGSLVGTLKGSFLLGSPAAALSTLPVGGLTLPSSTALAGATSTLGSLVGTLKGSFLLGSPAAALSTLPVGAKAAAAVVGGASTVAAVPMVLSAVGFTSAGITASSLAAKMMSISAIANGGGVAAGSLVATLQSVGASGLCLSSKLLVGIAGSTLVSKFLGL</sequence>
<dbReference type="InterPro" id="IPR038213">
    <property type="entry name" value="IFI6/IFI27-like_sf"/>
</dbReference>
<dbReference type="InterPro" id="IPR009311">
    <property type="entry name" value="IFI6/IFI27-like"/>
</dbReference>
<evidence type="ECO:0000256" key="2">
    <source>
        <dbReference type="ARBA" id="ARBA00007262"/>
    </source>
</evidence>